<feature type="domain" description="C2H2-type" evidence="2">
    <location>
        <begin position="157"/>
        <end position="181"/>
    </location>
</feature>
<sequence>MDGADIDWNEPFDFNLFLNASPSDDVQGEVLSTLGVLFAVKNTSPQKQGSSDSFGLPDRSSSTPSPIRQIHTTIPHDIYVQSLSPTIDQHGSLLTNTGGISSNQSSPYLWPDPALAMSERTSLPTSDPEQVLPYDSQHCLCMACLFVGVPNEWTEGMWCRFLGCIFTTNVHSDYIAHERDHFHDPGNPLYRCVEQYCPFTSKRWPDLIRHYKVKHCKKPKEFPCPLPWCRYSGNGGFARKDKLMSHCKNVHQPGSMQSVRSVQKTAPAVVASQGLAGPVLGHGSMV</sequence>
<protein>
    <recommendedName>
        <fullName evidence="2">C2H2-type domain-containing protein</fullName>
    </recommendedName>
</protein>
<dbReference type="Proteomes" id="UP001166286">
    <property type="component" value="Unassembled WGS sequence"/>
</dbReference>
<evidence type="ECO:0000259" key="2">
    <source>
        <dbReference type="SMART" id="SM00355"/>
    </source>
</evidence>
<evidence type="ECO:0000313" key="4">
    <source>
        <dbReference type="Proteomes" id="UP001166286"/>
    </source>
</evidence>
<dbReference type="SMART" id="SM00355">
    <property type="entry name" value="ZnF_C2H2"/>
    <property type="match status" value="3"/>
</dbReference>
<evidence type="ECO:0000256" key="1">
    <source>
        <dbReference type="SAM" id="MobiDB-lite"/>
    </source>
</evidence>
<dbReference type="AlphaFoldDB" id="A0AA39QZ38"/>
<dbReference type="Gene3D" id="3.30.160.60">
    <property type="entry name" value="Classic Zinc Finger"/>
    <property type="match status" value="1"/>
</dbReference>
<reference evidence="3" key="1">
    <citation type="submission" date="2023-03" db="EMBL/GenBank/DDBJ databases">
        <title>Complete genome of Cladonia borealis.</title>
        <authorList>
            <person name="Park H."/>
        </authorList>
    </citation>
    <scope>NUCLEOTIDE SEQUENCE</scope>
    <source>
        <strain evidence="3">ANT050790</strain>
    </source>
</reference>
<gene>
    <name evidence="3" type="ORF">JMJ35_006633</name>
</gene>
<organism evidence="3 4">
    <name type="scientific">Cladonia borealis</name>
    <dbReference type="NCBI Taxonomy" id="184061"/>
    <lineage>
        <taxon>Eukaryota</taxon>
        <taxon>Fungi</taxon>
        <taxon>Dikarya</taxon>
        <taxon>Ascomycota</taxon>
        <taxon>Pezizomycotina</taxon>
        <taxon>Lecanoromycetes</taxon>
        <taxon>OSLEUM clade</taxon>
        <taxon>Lecanoromycetidae</taxon>
        <taxon>Lecanorales</taxon>
        <taxon>Lecanorineae</taxon>
        <taxon>Cladoniaceae</taxon>
        <taxon>Cladonia</taxon>
    </lineage>
</organism>
<feature type="domain" description="C2H2-type" evidence="2">
    <location>
        <begin position="222"/>
        <end position="251"/>
    </location>
</feature>
<keyword evidence="4" id="KW-1185">Reference proteome</keyword>
<evidence type="ECO:0000313" key="3">
    <source>
        <dbReference type="EMBL" id="KAK0511081.1"/>
    </source>
</evidence>
<proteinExistence type="predicted"/>
<comment type="caution">
    <text evidence="3">The sequence shown here is derived from an EMBL/GenBank/DDBJ whole genome shotgun (WGS) entry which is preliminary data.</text>
</comment>
<name>A0AA39QZ38_9LECA</name>
<dbReference type="EMBL" id="JAFEKC020000014">
    <property type="protein sequence ID" value="KAK0511081.1"/>
    <property type="molecule type" value="Genomic_DNA"/>
</dbReference>
<feature type="region of interest" description="Disordered" evidence="1">
    <location>
        <begin position="44"/>
        <end position="66"/>
    </location>
</feature>
<accession>A0AA39QZ38</accession>
<dbReference type="InterPro" id="IPR013087">
    <property type="entry name" value="Znf_C2H2_type"/>
</dbReference>
<feature type="domain" description="C2H2-type" evidence="2">
    <location>
        <begin position="190"/>
        <end position="215"/>
    </location>
</feature>